<dbReference type="Gene3D" id="3.40.50.300">
    <property type="entry name" value="P-loop containing nucleotide triphosphate hydrolases"/>
    <property type="match status" value="1"/>
</dbReference>
<organism evidence="1 2">
    <name type="scientific">Mesorhizobium salmacidum</name>
    <dbReference type="NCBI Taxonomy" id="3015171"/>
    <lineage>
        <taxon>Bacteria</taxon>
        <taxon>Pseudomonadati</taxon>
        <taxon>Pseudomonadota</taxon>
        <taxon>Alphaproteobacteria</taxon>
        <taxon>Hyphomicrobiales</taxon>
        <taxon>Phyllobacteriaceae</taxon>
        <taxon>Mesorhizobium</taxon>
    </lineage>
</organism>
<dbReference type="Proteomes" id="UP001387293">
    <property type="component" value="Unassembled WGS sequence"/>
</dbReference>
<name>A0ABU8KQP1_9HYPH</name>
<evidence type="ECO:0000313" key="2">
    <source>
        <dbReference type="Proteomes" id="UP001387293"/>
    </source>
</evidence>
<proteinExistence type="predicted"/>
<keyword evidence="2" id="KW-1185">Reference proteome</keyword>
<dbReference type="PIRSF" id="PIRSF029407">
    <property type="entry name" value="UCP029407"/>
    <property type="match status" value="1"/>
</dbReference>
<accession>A0ABU8KQP1</accession>
<comment type="caution">
    <text evidence="1">The sequence shown here is derived from an EMBL/GenBank/DDBJ whole genome shotgun (WGS) entry which is preliminary data.</text>
</comment>
<feature type="non-terminal residue" evidence="1">
    <location>
        <position position="1"/>
    </location>
</feature>
<evidence type="ECO:0000313" key="1">
    <source>
        <dbReference type="EMBL" id="MEI9408036.1"/>
    </source>
</evidence>
<reference evidence="1 2" key="1">
    <citation type="submission" date="2022-12" db="EMBL/GenBank/DDBJ databases">
        <authorList>
            <person name="Muema E."/>
        </authorList>
    </citation>
    <scope>NUCLEOTIDE SEQUENCE [LARGE SCALE GENOMIC DNA]</scope>
    <source>
        <strain evidence="2">1326</strain>
    </source>
</reference>
<dbReference type="InterPro" id="IPR027417">
    <property type="entry name" value="P-loop_NTPase"/>
</dbReference>
<gene>
    <name evidence="1" type="ORF">O7A60_04520</name>
</gene>
<dbReference type="InterPro" id="IPR014556">
    <property type="entry name" value="UCP029407"/>
</dbReference>
<sequence length="240" mass="27780">ASFISSILAEMEVDTVAFLPIRNPLEVALSLKRRDGLPMAKSLLLWLRHVLEAEHQSRDMPRHFLRHEDFRTDCRRQLNHAADETGVIWPAPSSQSDIEIEKFLNEDLHHERASIEELRNHPDITPLIRTAYEILRSMAVDGESRELRAQLDLVRTIFNESCDVLAIATAEAEHLRGELRGRILDHEAVVRAHHELSLECDVIVRDRDAFLAERNALLASRSWRWTAPLRWVRGPFVRRT</sequence>
<dbReference type="SUPFAM" id="SSF52540">
    <property type="entry name" value="P-loop containing nucleoside triphosphate hydrolases"/>
    <property type="match status" value="1"/>
</dbReference>
<protein>
    <submittedName>
        <fullName evidence="1">Sulfotransferase family protein</fullName>
    </submittedName>
</protein>
<dbReference type="EMBL" id="JAPYKS010000003">
    <property type="protein sequence ID" value="MEI9408036.1"/>
    <property type="molecule type" value="Genomic_DNA"/>
</dbReference>